<keyword evidence="2" id="KW-1133">Transmembrane helix</keyword>
<feature type="domain" description="YdbS-like PH" evidence="3">
    <location>
        <begin position="63"/>
        <end position="142"/>
    </location>
</feature>
<feature type="transmembrane region" description="Helical" evidence="2">
    <location>
        <begin position="42"/>
        <end position="64"/>
    </location>
</feature>
<feature type="compositionally biased region" description="Low complexity" evidence="1">
    <location>
        <begin position="156"/>
        <end position="171"/>
    </location>
</feature>
<organism evidence="4 5">
    <name type="scientific">Halorientalis brevis</name>
    <dbReference type="NCBI Taxonomy" id="1126241"/>
    <lineage>
        <taxon>Archaea</taxon>
        <taxon>Methanobacteriati</taxon>
        <taxon>Methanobacteriota</taxon>
        <taxon>Stenosarchaea group</taxon>
        <taxon>Halobacteria</taxon>
        <taxon>Halobacteriales</taxon>
        <taxon>Haloarculaceae</taxon>
        <taxon>Halorientalis</taxon>
    </lineage>
</organism>
<dbReference type="RefSeq" id="WP_247373300.1">
    <property type="nucleotide sequence ID" value="NZ_JALLGV010000001.1"/>
</dbReference>
<evidence type="ECO:0000313" key="5">
    <source>
        <dbReference type="Proteomes" id="UP001597119"/>
    </source>
</evidence>
<keyword evidence="2" id="KW-0472">Membrane</keyword>
<feature type="transmembrane region" description="Helical" evidence="2">
    <location>
        <begin position="408"/>
        <end position="425"/>
    </location>
</feature>
<feature type="domain" description="YdbS-like PH" evidence="3">
    <location>
        <begin position="280"/>
        <end position="353"/>
    </location>
</feature>
<dbReference type="PIRSF" id="PIRSF026631">
    <property type="entry name" value="UCP026631"/>
    <property type="match status" value="1"/>
</dbReference>
<dbReference type="PANTHER" id="PTHR34473">
    <property type="entry name" value="UPF0699 TRANSMEMBRANE PROTEIN YDBS"/>
    <property type="match status" value="1"/>
</dbReference>
<feature type="transmembrane region" description="Helical" evidence="2">
    <location>
        <begin position="249"/>
        <end position="274"/>
    </location>
</feature>
<dbReference type="Pfam" id="PF03703">
    <property type="entry name" value="bPH_2"/>
    <property type="match status" value="3"/>
</dbReference>
<evidence type="ECO:0000256" key="1">
    <source>
        <dbReference type="SAM" id="MobiDB-lite"/>
    </source>
</evidence>
<keyword evidence="2" id="KW-0812">Transmembrane</keyword>
<reference evidence="4 5" key="1">
    <citation type="journal article" date="2019" name="Int. J. Syst. Evol. Microbiol.">
        <title>The Global Catalogue of Microorganisms (GCM) 10K type strain sequencing project: providing services to taxonomists for standard genome sequencing and annotation.</title>
        <authorList>
            <consortium name="The Broad Institute Genomics Platform"/>
            <consortium name="The Broad Institute Genome Sequencing Center for Infectious Disease"/>
            <person name="Wu L."/>
            <person name="Ma J."/>
        </authorList>
    </citation>
    <scope>NUCLEOTIDE SEQUENCE [LARGE SCALE GENOMIC DNA]</scope>
    <source>
        <strain evidence="4 5">CGMCC 1.12125</strain>
    </source>
</reference>
<name>A0ABD6CE29_9EURY</name>
<evidence type="ECO:0000256" key="2">
    <source>
        <dbReference type="SAM" id="Phobius"/>
    </source>
</evidence>
<dbReference type="PANTHER" id="PTHR34473:SF3">
    <property type="entry name" value="TRANSMEMBRANE PROTEIN-RELATED"/>
    <property type="match status" value="1"/>
</dbReference>
<dbReference type="AlphaFoldDB" id="A0ABD6CE29"/>
<gene>
    <name evidence="4" type="ORF">ACFR9U_10945</name>
</gene>
<sequence>MKLHPLSAVTRSLQRGVLAASFVFFLFGMANVAVPGAAQRTGLILALLPVAFLLGVGYQVAYYYRFEYELTPDTLDINSGVVGRTEREIPYRRVQNVDVTERIFHRLFGVAVVRVETAGGSETEAELNFVAADEARRLQTEIRKRRAAARGETRTADAAAETTAESPATPEAGDETTAPEPRDTAGQPTALFSLGSGELLVLAAASFRSASIVFLLVGFPLVQDFVVGTVARYTGIEPAPGAVTSTPDLALIAGIVGIVLAIVASWVLSALATFTEYYDFTLGRQGEDLVYERGLLQRYSGSIPTDKIQTLTVKENVLMRTLGYAGLSVETAGYSPGQQNGQGGPQAAIPLAERDRTLSLARALEPFEDFEFTRPPKRARRRYAVRYLLVVLALTGVFAVIARVVGNFSLWFTPLLLVVLVPPAAHLKWKHRGYDAGEEYFVVRSGFWRQTIRVVPYYRLQTVVRERSIFQRRLGLAHLTADTATSSLLGQRDATAYDVDDEDAQRLYAHNRDRLQASLGLGE</sequence>
<comment type="caution">
    <text evidence="4">The sequence shown here is derived from an EMBL/GenBank/DDBJ whole genome shotgun (WGS) entry which is preliminary data.</text>
</comment>
<feature type="transmembrane region" description="Helical" evidence="2">
    <location>
        <begin position="384"/>
        <end position="402"/>
    </location>
</feature>
<feature type="region of interest" description="Disordered" evidence="1">
    <location>
        <begin position="144"/>
        <end position="188"/>
    </location>
</feature>
<feature type="domain" description="YdbS-like PH" evidence="3">
    <location>
        <begin position="429"/>
        <end position="510"/>
    </location>
</feature>
<dbReference type="EMBL" id="JBHUDJ010000003">
    <property type="protein sequence ID" value="MFD1587502.1"/>
    <property type="molecule type" value="Genomic_DNA"/>
</dbReference>
<evidence type="ECO:0000313" key="4">
    <source>
        <dbReference type="EMBL" id="MFD1587502.1"/>
    </source>
</evidence>
<evidence type="ECO:0000259" key="3">
    <source>
        <dbReference type="Pfam" id="PF03703"/>
    </source>
</evidence>
<protein>
    <submittedName>
        <fullName evidence="4">PH domain-containing protein</fullName>
    </submittedName>
</protein>
<dbReference type="InterPro" id="IPR005182">
    <property type="entry name" value="YdbS-like_PH"/>
</dbReference>
<dbReference type="InterPro" id="IPR014529">
    <property type="entry name" value="UCP026631"/>
</dbReference>
<dbReference type="Proteomes" id="UP001597119">
    <property type="component" value="Unassembled WGS sequence"/>
</dbReference>
<accession>A0ABD6CE29</accession>
<keyword evidence="5" id="KW-1185">Reference proteome</keyword>
<proteinExistence type="predicted"/>